<organism evidence="1">
    <name type="scientific">Arundo donax</name>
    <name type="common">Giant reed</name>
    <name type="synonym">Donax arundinaceus</name>
    <dbReference type="NCBI Taxonomy" id="35708"/>
    <lineage>
        <taxon>Eukaryota</taxon>
        <taxon>Viridiplantae</taxon>
        <taxon>Streptophyta</taxon>
        <taxon>Embryophyta</taxon>
        <taxon>Tracheophyta</taxon>
        <taxon>Spermatophyta</taxon>
        <taxon>Magnoliopsida</taxon>
        <taxon>Liliopsida</taxon>
        <taxon>Poales</taxon>
        <taxon>Poaceae</taxon>
        <taxon>PACMAD clade</taxon>
        <taxon>Arundinoideae</taxon>
        <taxon>Arundineae</taxon>
        <taxon>Arundo</taxon>
    </lineage>
</organism>
<reference evidence="1" key="1">
    <citation type="submission" date="2014-09" db="EMBL/GenBank/DDBJ databases">
        <authorList>
            <person name="Magalhaes I.L.F."/>
            <person name="Oliveira U."/>
            <person name="Santos F.R."/>
            <person name="Vidigal T.H.D.A."/>
            <person name="Brescovit A.D."/>
            <person name="Santos A.J."/>
        </authorList>
    </citation>
    <scope>NUCLEOTIDE SEQUENCE</scope>
    <source>
        <tissue evidence="1">Shoot tissue taken approximately 20 cm above the soil surface</tissue>
    </source>
</reference>
<reference evidence="1" key="2">
    <citation type="journal article" date="2015" name="Data Brief">
        <title>Shoot transcriptome of the giant reed, Arundo donax.</title>
        <authorList>
            <person name="Barrero R.A."/>
            <person name="Guerrero F.D."/>
            <person name="Moolhuijzen P."/>
            <person name="Goolsby J.A."/>
            <person name="Tidwell J."/>
            <person name="Bellgard S.E."/>
            <person name="Bellgard M.I."/>
        </authorList>
    </citation>
    <scope>NUCLEOTIDE SEQUENCE</scope>
    <source>
        <tissue evidence="1">Shoot tissue taken approximately 20 cm above the soil surface</tissue>
    </source>
</reference>
<sequence>MNPLKSRRRSIVNVPNMLAANMFLETPAIKRKREDDI</sequence>
<dbReference type="EMBL" id="GBRH01181509">
    <property type="protein sequence ID" value="JAE16387.1"/>
    <property type="molecule type" value="Transcribed_RNA"/>
</dbReference>
<proteinExistence type="predicted"/>
<protein>
    <submittedName>
        <fullName evidence="1">Uncharacterized protein</fullName>
    </submittedName>
</protein>
<name>A0A0A9FVU3_ARUDO</name>
<dbReference type="AlphaFoldDB" id="A0A0A9FVU3"/>
<evidence type="ECO:0000313" key="1">
    <source>
        <dbReference type="EMBL" id="JAE16387.1"/>
    </source>
</evidence>
<accession>A0A0A9FVU3</accession>